<keyword evidence="2" id="KW-0479">Metal-binding</keyword>
<protein>
    <submittedName>
        <fullName evidence="4">SCO family protein</fullName>
    </submittedName>
</protein>
<dbReference type="Gene3D" id="3.40.30.10">
    <property type="entry name" value="Glutaredoxin"/>
    <property type="match status" value="1"/>
</dbReference>
<dbReference type="Proteomes" id="UP000664303">
    <property type="component" value="Unassembled WGS sequence"/>
</dbReference>
<evidence type="ECO:0000256" key="1">
    <source>
        <dbReference type="ARBA" id="ARBA00010996"/>
    </source>
</evidence>
<keyword evidence="2" id="KW-0186">Copper</keyword>
<keyword evidence="5" id="KW-1185">Reference proteome</keyword>
<proteinExistence type="inferred from homology"/>
<dbReference type="AlphaFoldDB" id="A0A939DDV9"/>
<feature type="disulfide bond" description="Redox-active" evidence="3">
    <location>
        <begin position="81"/>
        <end position="85"/>
    </location>
</feature>
<gene>
    <name evidence="4" type="ORF">JYP50_07515</name>
</gene>
<sequence length="226" mass="25280">MALSPRRRMLLGFAAANLTIAAVAIALLLLRPAPPPHIQGVLLEQPRALPDFELVDQWGERFDNSDLRGEWHLLSYGFTTCPDICPTTLSQLTSVAERLPADQKRELRFVFYSVDHRRDTPAQLASYLAFFDREFIGLTHREGNDDRHLPFERGLGMTYTLSPDPAASDGPPFPDYQVAHGVTLYLINPAGELQAIFKPDNPSSTQPGFDPDTVLRDYLAIRNHLG</sequence>
<comment type="similarity">
    <text evidence="1">Belongs to the SCO1/2 family.</text>
</comment>
<reference evidence="4" key="1">
    <citation type="submission" date="2021-02" db="EMBL/GenBank/DDBJ databases">
        <title>PHA producing bacteria isolated from coastal sediment in Guangdong, Shenzhen.</title>
        <authorList>
            <person name="Zheng W."/>
            <person name="Yu S."/>
            <person name="Huang Y."/>
        </authorList>
    </citation>
    <scope>NUCLEOTIDE SEQUENCE</scope>
    <source>
        <strain evidence="4">TN14-10</strain>
    </source>
</reference>
<keyword evidence="3" id="KW-1015">Disulfide bond</keyword>
<evidence type="ECO:0000313" key="5">
    <source>
        <dbReference type="Proteomes" id="UP000664303"/>
    </source>
</evidence>
<organism evidence="4 5">
    <name type="scientific">Parahaliea mediterranea</name>
    <dbReference type="NCBI Taxonomy" id="651086"/>
    <lineage>
        <taxon>Bacteria</taxon>
        <taxon>Pseudomonadati</taxon>
        <taxon>Pseudomonadota</taxon>
        <taxon>Gammaproteobacteria</taxon>
        <taxon>Cellvibrionales</taxon>
        <taxon>Halieaceae</taxon>
        <taxon>Parahaliea</taxon>
    </lineage>
</organism>
<feature type="binding site" evidence="2">
    <location>
        <position position="85"/>
    </location>
    <ligand>
        <name>Cu cation</name>
        <dbReference type="ChEBI" id="CHEBI:23378"/>
    </ligand>
</feature>
<comment type="caution">
    <text evidence="4">The sequence shown here is derived from an EMBL/GenBank/DDBJ whole genome shotgun (WGS) entry which is preliminary data.</text>
</comment>
<dbReference type="GO" id="GO:0046872">
    <property type="term" value="F:metal ion binding"/>
    <property type="evidence" value="ECO:0007669"/>
    <property type="project" value="UniProtKB-KW"/>
</dbReference>
<dbReference type="InterPro" id="IPR036249">
    <property type="entry name" value="Thioredoxin-like_sf"/>
</dbReference>
<evidence type="ECO:0000256" key="3">
    <source>
        <dbReference type="PIRSR" id="PIRSR603782-2"/>
    </source>
</evidence>
<accession>A0A939DDV9</accession>
<dbReference type="EMBL" id="JAFKCZ010000005">
    <property type="protein sequence ID" value="MBN7796433.1"/>
    <property type="molecule type" value="Genomic_DNA"/>
</dbReference>
<dbReference type="InterPro" id="IPR003782">
    <property type="entry name" value="SCO1/SenC"/>
</dbReference>
<feature type="binding site" evidence="2">
    <location>
        <position position="81"/>
    </location>
    <ligand>
        <name>Cu cation</name>
        <dbReference type="ChEBI" id="CHEBI:23378"/>
    </ligand>
</feature>
<dbReference type="Pfam" id="PF02630">
    <property type="entry name" value="SCO1-SenC"/>
    <property type="match status" value="1"/>
</dbReference>
<dbReference type="PANTHER" id="PTHR12151:SF25">
    <property type="entry name" value="LINALOOL DEHYDRATASE_ISOMERASE DOMAIN-CONTAINING PROTEIN"/>
    <property type="match status" value="1"/>
</dbReference>
<evidence type="ECO:0000256" key="2">
    <source>
        <dbReference type="PIRSR" id="PIRSR603782-1"/>
    </source>
</evidence>
<name>A0A939DDV9_9GAMM</name>
<dbReference type="SUPFAM" id="SSF52833">
    <property type="entry name" value="Thioredoxin-like"/>
    <property type="match status" value="1"/>
</dbReference>
<dbReference type="CDD" id="cd02968">
    <property type="entry name" value="SCO"/>
    <property type="match status" value="1"/>
</dbReference>
<feature type="binding site" evidence="2">
    <location>
        <position position="180"/>
    </location>
    <ligand>
        <name>Cu cation</name>
        <dbReference type="ChEBI" id="CHEBI:23378"/>
    </ligand>
</feature>
<evidence type="ECO:0000313" key="4">
    <source>
        <dbReference type="EMBL" id="MBN7796433.1"/>
    </source>
</evidence>
<dbReference type="PANTHER" id="PTHR12151">
    <property type="entry name" value="ELECTRON TRANSPORT PROTIN SCO1/SENC FAMILY MEMBER"/>
    <property type="match status" value="1"/>
</dbReference>
<dbReference type="RefSeq" id="WP_206559882.1">
    <property type="nucleotide sequence ID" value="NZ_JAFKCZ010000005.1"/>
</dbReference>